<keyword evidence="8" id="KW-0732">Signal</keyword>
<dbReference type="EC" id="1.3.1.6" evidence="6"/>
<evidence type="ECO:0000256" key="8">
    <source>
        <dbReference type="SAM" id="SignalP"/>
    </source>
</evidence>
<feature type="signal peptide" evidence="8">
    <location>
        <begin position="1"/>
        <end position="17"/>
    </location>
</feature>
<evidence type="ECO:0000256" key="7">
    <source>
        <dbReference type="ARBA" id="ARBA00077246"/>
    </source>
</evidence>
<evidence type="ECO:0000256" key="5">
    <source>
        <dbReference type="ARBA" id="ARBA00050832"/>
    </source>
</evidence>
<reference evidence="11" key="1">
    <citation type="submission" date="2022-11" db="UniProtKB">
        <authorList>
            <consortium name="WormBaseParasite"/>
        </authorList>
    </citation>
    <scope>IDENTIFICATION</scope>
</reference>
<dbReference type="PANTHER" id="PTHR43400">
    <property type="entry name" value="FUMARATE REDUCTASE"/>
    <property type="match status" value="1"/>
</dbReference>
<dbReference type="InterPro" id="IPR036188">
    <property type="entry name" value="FAD/NAD-bd_sf"/>
</dbReference>
<sequence length="606" mass="66751">MRFFPFLLLEMITKVISTKGGIIGDGDYTLNNSGNTKNKRQLQLPEFTDPVIIVGGGLAGLSATLQAIHDGANVVLIEGEKDLGGNSQKASSGVAACNTEAQRVRKINDSVELFYFDTMSAGDRENDHILVEQLVNQSAVAIQFLIDHGVDLSDVNLCGGHSVKRVHWIPQPKEGKPVAVGFSIIKALKEKLGLHRKNHPEKIRVLLGTEVIGLVTWNDFVTGVRVRNESQIAIKELTSLQLLRLKHAMVKNNLQKVVNLFHLPNNLKLKRRKNGEYHRSQICWFFRCFLDGFPRCNLRYFEEISGKAVILATGGFSCDHSKEDSLLQEFAPEKASFPTTNGPWATGRGVKMARAMGAALVGMQNVQIHPTAFVDPKDPSAATKFLAAEALRGKGAILINHKGERFVNELGRRDHVTDKILKFCAKNKEAADAHTAFMLLDDQAVSDFGRASFGFYARVKGFFKEFTTLEEVANYMKVDSSKLRATVDEYNEYAHLTPSKEDKFGKKVFPVTLDHPPYYVAVITPAIHYTMGGVKIDKDAAVYNEFSGKPFKGLLAAGEVTGGVHGRNRLAGNSLLECVVYGRIAGQNAANIRYSASDAMLARSDL</sequence>
<dbReference type="InterPro" id="IPR003953">
    <property type="entry name" value="FAD-dep_OxRdtase_2_FAD-bd"/>
</dbReference>
<accession>A0A915PI25</accession>
<protein>
    <recommendedName>
        <fullName evidence="6">fumarate reductase (NADH)</fullName>
        <ecNumber evidence="6">1.3.1.6</ecNumber>
    </recommendedName>
    <alternativeName>
        <fullName evidence="7">NADH-dependent fumarate reductase</fullName>
    </alternativeName>
</protein>
<evidence type="ECO:0000256" key="3">
    <source>
        <dbReference type="ARBA" id="ARBA00022827"/>
    </source>
</evidence>
<dbReference type="Gene3D" id="3.50.50.60">
    <property type="entry name" value="FAD/NAD(P)-binding domain"/>
    <property type="match status" value="3"/>
</dbReference>
<proteinExistence type="predicted"/>
<keyword evidence="3" id="KW-0274">FAD</keyword>
<dbReference type="Pfam" id="PF00890">
    <property type="entry name" value="FAD_binding_2"/>
    <property type="match status" value="2"/>
</dbReference>
<dbReference type="Proteomes" id="UP000887581">
    <property type="component" value="Unplaced"/>
</dbReference>
<name>A0A915PI25_9BILA</name>
<keyword evidence="4" id="KW-0560">Oxidoreductase</keyword>
<feature type="domain" description="FAD-dependent oxidoreductase 2 FAD-binding" evidence="9">
    <location>
        <begin position="304"/>
        <end position="575"/>
    </location>
</feature>
<dbReference type="Gene3D" id="3.90.700.10">
    <property type="entry name" value="Succinate dehydrogenase/fumarate reductase flavoprotein, catalytic domain"/>
    <property type="match status" value="1"/>
</dbReference>
<dbReference type="InterPro" id="IPR050315">
    <property type="entry name" value="FAD-oxidoreductase_2"/>
</dbReference>
<comment type="cofactor">
    <cofactor evidence="1">
        <name>FAD</name>
        <dbReference type="ChEBI" id="CHEBI:57692"/>
    </cofactor>
</comment>
<dbReference type="FunFam" id="3.90.700.10:FF:000007">
    <property type="entry name" value="NADH-dependent fumarate reductase"/>
    <property type="match status" value="1"/>
</dbReference>
<comment type="catalytic activity">
    <reaction evidence="5">
        <text>succinate + NAD(+) = fumarate + NADH + H(+)</text>
        <dbReference type="Rhea" id="RHEA:18281"/>
        <dbReference type="ChEBI" id="CHEBI:15378"/>
        <dbReference type="ChEBI" id="CHEBI:29806"/>
        <dbReference type="ChEBI" id="CHEBI:30031"/>
        <dbReference type="ChEBI" id="CHEBI:57540"/>
        <dbReference type="ChEBI" id="CHEBI:57945"/>
        <dbReference type="EC" id="1.3.1.6"/>
    </reaction>
</comment>
<evidence type="ECO:0000313" key="10">
    <source>
        <dbReference type="Proteomes" id="UP000887581"/>
    </source>
</evidence>
<organism evidence="10 11">
    <name type="scientific">Setaria digitata</name>
    <dbReference type="NCBI Taxonomy" id="48799"/>
    <lineage>
        <taxon>Eukaryota</taxon>
        <taxon>Metazoa</taxon>
        <taxon>Ecdysozoa</taxon>
        <taxon>Nematoda</taxon>
        <taxon>Chromadorea</taxon>
        <taxon>Rhabditida</taxon>
        <taxon>Spirurina</taxon>
        <taxon>Spiruromorpha</taxon>
        <taxon>Filarioidea</taxon>
        <taxon>Setariidae</taxon>
        <taxon>Setaria</taxon>
    </lineage>
</organism>
<evidence type="ECO:0000259" key="9">
    <source>
        <dbReference type="Pfam" id="PF00890"/>
    </source>
</evidence>
<dbReference type="AlphaFoldDB" id="A0A915PI25"/>
<dbReference type="SUPFAM" id="SSF51905">
    <property type="entry name" value="FAD/NAD(P)-binding domain"/>
    <property type="match status" value="1"/>
</dbReference>
<evidence type="ECO:0000313" key="11">
    <source>
        <dbReference type="WBParaSite" id="sdigi.contig12.g1262.t1"/>
    </source>
</evidence>
<keyword evidence="10" id="KW-1185">Reference proteome</keyword>
<evidence type="ECO:0000256" key="1">
    <source>
        <dbReference type="ARBA" id="ARBA00001974"/>
    </source>
</evidence>
<feature type="domain" description="FAD-dependent oxidoreductase 2 FAD-binding" evidence="9">
    <location>
        <begin position="51"/>
        <end position="231"/>
    </location>
</feature>
<dbReference type="GO" id="GO:0016156">
    <property type="term" value="F:fumarate reductase (NADH) activity"/>
    <property type="evidence" value="ECO:0007669"/>
    <property type="project" value="UniProtKB-EC"/>
</dbReference>
<feature type="chain" id="PRO_5037780843" description="fumarate reductase (NADH)" evidence="8">
    <location>
        <begin position="18"/>
        <end position="606"/>
    </location>
</feature>
<dbReference type="SUPFAM" id="SSF56425">
    <property type="entry name" value="Succinate dehydrogenase/fumarate reductase flavoprotein, catalytic domain"/>
    <property type="match status" value="1"/>
</dbReference>
<dbReference type="WBParaSite" id="sdigi.contig12.g1262.t1">
    <property type="protein sequence ID" value="sdigi.contig12.g1262.t1"/>
    <property type="gene ID" value="sdigi.contig12.g1262"/>
</dbReference>
<dbReference type="InterPro" id="IPR027477">
    <property type="entry name" value="Succ_DH/fumarate_Rdtase_cat_sf"/>
</dbReference>
<keyword evidence="2" id="KW-0285">Flavoprotein</keyword>
<evidence type="ECO:0000256" key="4">
    <source>
        <dbReference type="ARBA" id="ARBA00023002"/>
    </source>
</evidence>
<evidence type="ECO:0000256" key="6">
    <source>
        <dbReference type="ARBA" id="ARBA00067004"/>
    </source>
</evidence>
<evidence type="ECO:0000256" key="2">
    <source>
        <dbReference type="ARBA" id="ARBA00022630"/>
    </source>
</evidence>
<dbReference type="PANTHER" id="PTHR43400:SF7">
    <property type="entry name" value="FAD-DEPENDENT OXIDOREDUCTASE 2 FAD BINDING DOMAIN-CONTAINING PROTEIN"/>
    <property type="match status" value="1"/>
</dbReference>